<reference evidence="1" key="1">
    <citation type="submission" date="2015-07" db="EMBL/GenBank/DDBJ databases">
        <title>Transcriptome Assembly of Anthurium amnicola.</title>
        <authorList>
            <person name="Suzuki J."/>
        </authorList>
    </citation>
    <scope>NUCLEOTIDE SEQUENCE</scope>
</reference>
<dbReference type="InterPro" id="IPR032675">
    <property type="entry name" value="LRR_dom_sf"/>
</dbReference>
<dbReference type="EMBL" id="GDJX01002808">
    <property type="protein sequence ID" value="JAT65128.1"/>
    <property type="molecule type" value="Transcribed_RNA"/>
</dbReference>
<gene>
    <name evidence="1" type="primary">ESAG8C_3</name>
    <name evidence="1" type="ORF">g.54255</name>
</gene>
<name>A0A1D1ZE00_9ARAE</name>
<accession>A0A1D1ZE00</accession>
<feature type="non-terminal residue" evidence="1">
    <location>
        <position position="133"/>
    </location>
</feature>
<organism evidence="1">
    <name type="scientific">Anthurium amnicola</name>
    <dbReference type="NCBI Taxonomy" id="1678845"/>
    <lineage>
        <taxon>Eukaryota</taxon>
        <taxon>Viridiplantae</taxon>
        <taxon>Streptophyta</taxon>
        <taxon>Embryophyta</taxon>
        <taxon>Tracheophyta</taxon>
        <taxon>Spermatophyta</taxon>
        <taxon>Magnoliopsida</taxon>
        <taxon>Liliopsida</taxon>
        <taxon>Araceae</taxon>
        <taxon>Pothoideae</taxon>
        <taxon>Potheae</taxon>
        <taxon>Anthurium</taxon>
    </lineage>
</organism>
<dbReference type="Gene3D" id="3.80.10.10">
    <property type="entry name" value="Ribonuclease Inhibitor"/>
    <property type="match status" value="1"/>
</dbReference>
<feature type="non-terminal residue" evidence="1">
    <location>
        <position position="1"/>
    </location>
</feature>
<dbReference type="AlphaFoldDB" id="A0A1D1ZE00"/>
<protein>
    <submittedName>
        <fullName evidence="1">Putative adenylate cyclase regulatory protein</fullName>
    </submittedName>
</protein>
<evidence type="ECO:0000313" key="1">
    <source>
        <dbReference type="EMBL" id="JAT65128.1"/>
    </source>
</evidence>
<sequence length="133" mass="14339">KLRTLQLITPLLTPASEQPCFPFLSKLHICGLPSLKSVSFTNLSKLSGLLINDCLELVSVNGLHCLSSLQQTLRIYNCPKLGNLQLTAPPLLTSASESSSSGSLSELHISGLPSLKSVSFPNHSTLRELRISE</sequence>
<proteinExistence type="predicted"/>